<protein>
    <submittedName>
        <fullName evidence="3">HupE/UreJ family protein</fullName>
    </submittedName>
</protein>
<keyword evidence="1" id="KW-0472">Membrane</keyword>
<name>A0ABU2WKX6_9GAMM</name>
<keyword evidence="2" id="KW-0732">Signal</keyword>
<feature type="transmembrane region" description="Helical" evidence="1">
    <location>
        <begin position="144"/>
        <end position="167"/>
    </location>
</feature>
<organism evidence="3 4">
    <name type="scientific">Banduia mediterranea</name>
    <dbReference type="NCBI Taxonomy" id="3075609"/>
    <lineage>
        <taxon>Bacteria</taxon>
        <taxon>Pseudomonadati</taxon>
        <taxon>Pseudomonadota</taxon>
        <taxon>Gammaproteobacteria</taxon>
        <taxon>Nevskiales</taxon>
        <taxon>Algiphilaceae</taxon>
        <taxon>Banduia</taxon>
    </lineage>
</organism>
<dbReference type="Proteomes" id="UP001254608">
    <property type="component" value="Unassembled WGS sequence"/>
</dbReference>
<feature type="transmembrane region" description="Helical" evidence="1">
    <location>
        <begin position="38"/>
        <end position="58"/>
    </location>
</feature>
<dbReference type="InterPro" id="IPR007038">
    <property type="entry name" value="HupE_UreJ"/>
</dbReference>
<reference evidence="3 4" key="1">
    <citation type="submission" date="2023-09" db="EMBL/GenBank/DDBJ databases">
        <authorList>
            <person name="Rey-Velasco X."/>
        </authorList>
    </citation>
    <scope>NUCLEOTIDE SEQUENCE [LARGE SCALE GENOMIC DNA]</scope>
    <source>
        <strain evidence="3 4">W345</strain>
    </source>
</reference>
<keyword evidence="4" id="KW-1185">Reference proteome</keyword>
<feature type="transmembrane region" description="Helical" evidence="1">
    <location>
        <begin position="174"/>
        <end position="192"/>
    </location>
</feature>
<sequence length="193" mass="19220">MSKWLRPFAFVSAIAASTPALAHPGHPLADSGLLSGLLHPMLGLDHLLTMLVIGIWAAQLGGRARLWMPASFLVLMAVGAGLAGIGWVPPHLESGIAASLVVGGLLVATALRVSMLPAAALVGVFAVFHGAAHGAEPPATASPLLYGAGFLLATGALHLAGVLIGTAQSRAWTLAARGGGVLAATLGCVLALA</sequence>
<dbReference type="EMBL" id="JAVRIC010000022">
    <property type="protein sequence ID" value="MDT0498521.1"/>
    <property type="molecule type" value="Genomic_DNA"/>
</dbReference>
<evidence type="ECO:0000313" key="4">
    <source>
        <dbReference type="Proteomes" id="UP001254608"/>
    </source>
</evidence>
<proteinExistence type="predicted"/>
<feature type="chain" id="PRO_5047336807" evidence="2">
    <location>
        <begin position="23"/>
        <end position="193"/>
    </location>
</feature>
<evidence type="ECO:0000256" key="1">
    <source>
        <dbReference type="SAM" id="Phobius"/>
    </source>
</evidence>
<evidence type="ECO:0000313" key="3">
    <source>
        <dbReference type="EMBL" id="MDT0498521.1"/>
    </source>
</evidence>
<dbReference type="RefSeq" id="WP_311365933.1">
    <property type="nucleotide sequence ID" value="NZ_JAVRIC010000022.1"/>
</dbReference>
<gene>
    <name evidence="3" type="ORF">RM530_14310</name>
</gene>
<dbReference type="Pfam" id="PF04955">
    <property type="entry name" value="HupE_UreJ"/>
    <property type="match status" value="1"/>
</dbReference>
<keyword evidence="1" id="KW-0812">Transmembrane</keyword>
<accession>A0ABU2WKX6</accession>
<feature type="transmembrane region" description="Helical" evidence="1">
    <location>
        <begin position="70"/>
        <end position="88"/>
    </location>
</feature>
<feature type="signal peptide" evidence="2">
    <location>
        <begin position="1"/>
        <end position="22"/>
    </location>
</feature>
<comment type="caution">
    <text evidence="3">The sequence shown here is derived from an EMBL/GenBank/DDBJ whole genome shotgun (WGS) entry which is preliminary data.</text>
</comment>
<evidence type="ECO:0000256" key="2">
    <source>
        <dbReference type="SAM" id="SignalP"/>
    </source>
</evidence>
<dbReference type="PIRSF" id="PIRSF016919">
    <property type="entry name" value="HupE_UreJ"/>
    <property type="match status" value="1"/>
</dbReference>
<feature type="transmembrane region" description="Helical" evidence="1">
    <location>
        <begin position="116"/>
        <end position="132"/>
    </location>
</feature>
<keyword evidence="1" id="KW-1133">Transmembrane helix</keyword>